<sequence>MLLMLMCGRRLFWITSHLWPNLTRASRKTRSSGSVHLWQLMYGVGNTQRYQFNWQIQTNYNTQIQKQYVLDLIQRFVVFVVSQNYRYVLTQLFSVFIKQI</sequence>
<feature type="chain" id="PRO_5041639996" evidence="1">
    <location>
        <begin position="26"/>
        <end position="100"/>
    </location>
</feature>
<dbReference type="AlphaFoldDB" id="A0AA86U0T0"/>
<evidence type="ECO:0000256" key="1">
    <source>
        <dbReference type="SAM" id="SignalP"/>
    </source>
</evidence>
<evidence type="ECO:0000313" key="2">
    <source>
        <dbReference type="EMBL" id="CAI9937450.1"/>
    </source>
</evidence>
<keyword evidence="1" id="KW-0732">Signal</keyword>
<feature type="signal peptide" evidence="1">
    <location>
        <begin position="1"/>
        <end position="25"/>
    </location>
</feature>
<proteinExistence type="predicted"/>
<dbReference type="Proteomes" id="UP001642409">
    <property type="component" value="Unassembled WGS sequence"/>
</dbReference>
<reference evidence="3 4" key="2">
    <citation type="submission" date="2024-07" db="EMBL/GenBank/DDBJ databases">
        <authorList>
            <person name="Akdeniz Z."/>
        </authorList>
    </citation>
    <scope>NUCLEOTIDE SEQUENCE [LARGE SCALE GENOMIC DNA]</scope>
</reference>
<name>A0AA86U0T0_9EUKA</name>
<dbReference type="EMBL" id="CATOUU010000646">
    <property type="protein sequence ID" value="CAI9937450.1"/>
    <property type="molecule type" value="Genomic_DNA"/>
</dbReference>
<accession>A0AA86U0T0</accession>
<protein>
    <submittedName>
        <fullName evidence="3">Hypothetical_protein</fullName>
    </submittedName>
</protein>
<reference evidence="2" key="1">
    <citation type="submission" date="2023-06" db="EMBL/GenBank/DDBJ databases">
        <authorList>
            <person name="Kurt Z."/>
        </authorList>
    </citation>
    <scope>NUCLEOTIDE SEQUENCE</scope>
</reference>
<keyword evidence="4" id="KW-1185">Reference proteome</keyword>
<evidence type="ECO:0000313" key="3">
    <source>
        <dbReference type="EMBL" id="CAL6030889.1"/>
    </source>
</evidence>
<organism evidence="2">
    <name type="scientific">Hexamita inflata</name>
    <dbReference type="NCBI Taxonomy" id="28002"/>
    <lineage>
        <taxon>Eukaryota</taxon>
        <taxon>Metamonada</taxon>
        <taxon>Diplomonadida</taxon>
        <taxon>Hexamitidae</taxon>
        <taxon>Hexamitinae</taxon>
        <taxon>Hexamita</taxon>
    </lineage>
</organism>
<gene>
    <name evidence="2" type="ORF">HINF_LOCUS25095</name>
    <name evidence="3" type="ORF">HINF_LOCUS33742</name>
</gene>
<dbReference type="EMBL" id="CAXDID020000118">
    <property type="protein sequence ID" value="CAL6030889.1"/>
    <property type="molecule type" value="Genomic_DNA"/>
</dbReference>
<comment type="caution">
    <text evidence="2">The sequence shown here is derived from an EMBL/GenBank/DDBJ whole genome shotgun (WGS) entry which is preliminary data.</text>
</comment>
<evidence type="ECO:0000313" key="4">
    <source>
        <dbReference type="Proteomes" id="UP001642409"/>
    </source>
</evidence>